<dbReference type="EMBL" id="JBBEGM010000001">
    <property type="protein sequence ID" value="MEJ2860558.1"/>
    <property type="molecule type" value="Genomic_DNA"/>
</dbReference>
<dbReference type="RefSeq" id="WP_337700209.1">
    <property type="nucleotide sequence ID" value="NZ_JBBEGM010000001.1"/>
</dbReference>
<evidence type="ECO:0000313" key="2">
    <source>
        <dbReference type="EMBL" id="MEJ2860558.1"/>
    </source>
</evidence>
<protein>
    <submittedName>
        <fullName evidence="2">Uncharacterized protein</fullName>
    </submittedName>
</protein>
<organism evidence="2 3">
    <name type="scientific">Actinomycetospora flava</name>
    <dbReference type="NCBI Taxonomy" id="3129232"/>
    <lineage>
        <taxon>Bacteria</taxon>
        <taxon>Bacillati</taxon>
        <taxon>Actinomycetota</taxon>
        <taxon>Actinomycetes</taxon>
        <taxon>Pseudonocardiales</taxon>
        <taxon>Pseudonocardiaceae</taxon>
        <taxon>Actinomycetospora</taxon>
    </lineage>
</organism>
<gene>
    <name evidence="2" type="ORF">WCD58_05295</name>
</gene>
<accession>A0ABU8M2E0</accession>
<dbReference type="Proteomes" id="UP001369736">
    <property type="component" value="Unassembled WGS sequence"/>
</dbReference>
<proteinExistence type="predicted"/>
<reference evidence="2 3" key="1">
    <citation type="submission" date="2024-03" db="EMBL/GenBank/DDBJ databases">
        <title>Actinomycetospora sp. OC33-EN07, a novel actinomycete isolated from wild orchid (Aerides multiflora).</title>
        <authorList>
            <person name="Suriyachadkun C."/>
        </authorList>
    </citation>
    <scope>NUCLEOTIDE SEQUENCE [LARGE SCALE GENOMIC DNA]</scope>
    <source>
        <strain evidence="2 3">OC33-EN07</strain>
    </source>
</reference>
<feature type="region of interest" description="Disordered" evidence="1">
    <location>
        <begin position="107"/>
        <end position="132"/>
    </location>
</feature>
<keyword evidence="3" id="KW-1185">Reference proteome</keyword>
<comment type="caution">
    <text evidence="2">The sequence shown here is derived from an EMBL/GenBank/DDBJ whole genome shotgun (WGS) entry which is preliminary data.</text>
</comment>
<evidence type="ECO:0000313" key="3">
    <source>
        <dbReference type="Proteomes" id="UP001369736"/>
    </source>
</evidence>
<sequence length="132" mass="14707">MPLRTIPVALDQLPLVAAGPCEPQNVWEEQNGRRVLTDRQETDPDTGERLWSAYVMPVGTDRPEVLQVRVRADQQPVVTQFAPVTFDSLEVNVRVGKDGRLAQYFAGRGLRDAAQPGRKNGQDHKQHEGQPA</sequence>
<name>A0ABU8M2E0_9PSEU</name>
<feature type="compositionally biased region" description="Basic and acidic residues" evidence="1">
    <location>
        <begin position="120"/>
        <end position="132"/>
    </location>
</feature>
<evidence type="ECO:0000256" key="1">
    <source>
        <dbReference type="SAM" id="MobiDB-lite"/>
    </source>
</evidence>